<protein>
    <recommendedName>
        <fullName evidence="4">Lipoprotein</fullName>
    </recommendedName>
</protein>
<feature type="compositionally biased region" description="Gly residues" evidence="1">
    <location>
        <begin position="190"/>
        <end position="200"/>
    </location>
</feature>
<evidence type="ECO:0000256" key="1">
    <source>
        <dbReference type="SAM" id="MobiDB-lite"/>
    </source>
</evidence>
<reference evidence="3" key="1">
    <citation type="submission" date="2019-08" db="EMBL/GenBank/DDBJ databases">
        <title>Limnoglobus roseus gen. nov., sp. nov., a novel freshwater planctomycete with a giant genome from the family Gemmataceae.</title>
        <authorList>
            <person name="Kulichevskaya I.S."/>
            <person name="Naumoff D.G."/>
            <person name="Miroshnikov K."/>
            <person name="Ivanova A."/>
            <person name="Philippov D.A."/>
            <person name="Hakobyan A."/>
            <person name="Rijpstra I.C."/>
            <person name="Sinninghe Damste J.S."/>
            <person name="Liesack W."/>
            <person name="Dedysh S.N."/>
        </authorList>
    </citation>
    <scope>NUCLEOTIDE SEQUENCE [LARGE SCALE GENOMIC DNA]</scope>
    <source>
        <strain evidence="3">PX52</strain>
    </source>
</reference>
<accession>A0A5C1A279</accession>
<evidence type="ECO:0000313" key="2">
    <source>
        <dbReference type="EMBL" id="QEL13219.1"/>
    </source>
</evidence>
<dbReference type="AlphaFoldDB" id="A0A5C1A279"/>
<feature type="region of interest" description="Disordered" evidence="1">
    <location>
        <begin position="190"/>
        <end position="236"/>
    </location>
</feature>
<dbReference type="RefSeq" id="WP_168218702.1">
    <property type="nucleotide sequence ID" value="NZ_CP042425.1"/>
</dbReference>
<dbReference type="KEGG" id="lrs:PX52LOC_00073"/>
<gene>
    <name evidence="2" type="ORF">PX52LOC_00073</name>
</gene>
<dbReference type="Proteomes" id="UP000324974">
    <property type="component" value="Chromosome"/>
</dbReference>
<dbReference type="PROSITE" id="PS51257">
    <property type="entry name" value="PROKAR_LIPOPROTEIN"/>
    <property type="match status" value="1"/>
</dbReference>
<feature type="region of interest" description="Disordered" evidence="1">
    <location>
        <begin position="112"/>
        <end position="131"/>
    </location>
</feature>
<feature type="compositionally biased region" description="Gly residues" evidence="1">
    <location>
        <begin position="208"/>
        <end position="236"/>
    </location>
</feature>
<evidence type="ECO:0000313" key="3">
    <source>
        <dbReference type="Proteomes" id="UP000324974"/>
    </source>
</evidence>
<keyword evidence="3" id="KW-1185">Reference proteome</keyword>
<name>A0A5C1A279_9BACT</name>
<proteinExistence type="predicted"/>
<organism evidence="2 3">
    <name type="scientific">Limnoglobus roseus</name>
    <dbReference type="NCBI Taxonomy" id="2598579"/>
    <lineage>
        <taxon>Bacteria</taxon>
        <taxon>Pseudomonadati</taxon>
        <taxon>Planctomycetota</taxon>
        <taxon>Planctomycetia</taxon>
        <taxon>Gemmatales</taxon>
        <taxon>Gemmataceae</taxon>
        <taxon>Limnoglobus</taxon>
    </lineage>
</organism>
<dbReference type="EMBL" id="CP042425">
    <property type="protein sequence ID" value="QEL13219.1"/>
    <property type="molecule type" value="Genomic_DNA"/>
</dbReference>
<evidence type="ECO:0008006" key="4">
    <source>
        <dbReference type="Google" id="ProtNLM"/>
    </source>
</evidence>
<sequence>MKRIYRMAFVAAVAAGTVAGTGCAGNRPPLGERYRNAVDPSWPERYNHVARQETLAPFQVQAQNGAYLDHTVWNYHFEKDSDKLSPAGIERLDYLSRKRGSEDGKIYLQTARDGGFDPNAPEKYADSRRDLDQRRGNAILKYLSAQTASNPMPYEVVVHDPGDVSFPAQFLGNAVRGLQLQYGASINGQGGGGGGAGNTGTSGSSTSGSGGGSSGSGGSSGGGSSSGGGGSGSGYR</sequence>